<evidence type="ECO:0000313" key="1">
    <source>
        <dbReference type="EMBL" id="UEX90088.1"/>
    </source>
</evidence>
<proteinExistence type="predicted"/>
<dbReference type="SUPFAM" id="SSF102198">
    <property type="entry name" value="Putative cyclase"/>
    <property type="match status" value="1"/>
</dbReference>
<accession>A0ABY3PCY4</accession>
<dbReference type="Pfam" id="PF04199">
    <property type="entry name" value="Cyclase"/>
    <property type="match status" value="1"/>
</dbReference>
<name>A0ABY3PCY4_9STAP</name>
<dbReference type="InterPro" id="IPR037175">
    <property type="entry name" value="KFase_sf"/>
</dbReference>
<dbReference type="PANTHER" id="PTHR31118">
    <property type="entry name" value="CYCLASE-LIKE PROTEIN 2"/>
    <property type="match status" value="1"/>
</dbReference>
<keyword evidence="2" id="KW-1185">Reference proteome</keyword>
<reference evidence="1 2" key="1">
    <citation type="journal article" date="2022" name="Pathogens">
        <title>Staphylococcus ratti sp. nov. Isolated from a Lab Rat.</title>
        <authorList>
            <person name="Kovarovic V."/>
            <person name="Sedlacek I."/>
            <person name="Petras P."/>
            <person name="Kralova S."/>
            <person name="Maslanova I."/>
            <person name="Svec P."/>
            <person name="Neumann-Schaal M."/>
            <person name="Botka T."/>
            <person name="Gelbicova T."/>
            <person name="Stankova E."/>
            <person name="Doskar J."/>
            <person name="Pantucek R."/>
        </authorList>
    </citation>
    <scope>NUCLEOTIDE SEQUENCE [LARGE SCALE GENOMIC DNA]</scope>
    <source>
        <strain evidence="1 2">CCM 9025</strain>
    </source>
</reference>
<dbReference type="PANTHER" id="PTHR31118:SF12">
    <property type="entry name" value="CYCLASE-LIKE PROTEIN 2"/>
    <property type="match status" value="1"/>
</dbReference>
<evidence type="ECO:0000313" key="2">
    <source>
        <dbReference type="Proteomes" id="UP001197626"/>
    </source>
</evidence>
<sequence>MTYPLWDQLQTLKSHTWVDLTHTFNAHSPHFSAFEGAHVETPFNVKQDGFFVQEWRFVTQYGTHIDAPIHFVDNTRYLHELNLKELVLPLIVLNFSEAVEKDPDFILTRHHIEKWEALNGPIEPDTFVAFRSDWSKRWPNVEKFENKDSDGQQHLPGWGLDALKYLIEERHVKAIGHETFDTDASIDIRKHGDIIGERYILGQNTYQIELLNHLDQLPERGAVIYHIPPKPDKAPGFPVRSFAIVPNTTLS</sequence>
<gene>
    <name evidence="1" type="ORF">LN051_11260</name>
</gene>
<protein>
    <submittedName>
        <fullName evidence="1">Cyclase family protein</fullName>
    </submittedName>
</protein>
<dbReference type="Gene3D" id="3.50.30.50">
    <property type="entry name" value="Putative cyclase"/>
    <property type="match status" value="1"/>
</dbReference>
<dbReference type="EMBL" id="CP086654">
    <property type="protein sequence ID" value="UEX90088.1"/>
    <property type="molecule type" value="Genomic_DNA"/>
</dbReference>
<dbReference type="InterPro" id="IPR007325">
    <property type="entry name" value="KFase/CYL"/>
</dbReference>
<dbReference type="Proteomes" id="UP001197626">
    <property type="component" value="Chromosome"/>
</dbReference>
<organism evidence="1 2">
    <name type="scientific">Staphylococcus ratti</name>
    <dbReference type="NCBI Taxonomy" id="2892440"/>
    <lineage>
        <taxon>Bacteria</taxon>
        <taxon>Bacillati</taxon>
        <taxon>Bacillota</taxon>
        <taxon>Bacilli</taxon>
        <taxon>Bacillales</taxon>
        <taxon>Staphylococcaceae</taxon>
        <taxon>Staphylococcus</taxon>
    </lineage>
</organism>
<dbReference type="RefSeq" id="WP_229292586.1">
    <property type="nucleotide sequence ID" value="NZ_CP086654.1"/>
</dbReference>